<feature type="compositionally biased region" description="Basic and acidic residues" evidence="1">
    <location>
        <begin position="151"/>
        <end position="162"/>
    </location>
</feature>
<organism evidence="2 3">
    <name type="scientific">Tagetes erecta</name>
    <name type="common">African marigold</name>
    <dbReference type="NCBI Taxonomy" id="13708"/>
    <lineage>
        <taxon>Eukaryota</taxon>
        <taxon>Viridiplantae</taxon>
        <taxon>Streptophyta</taxon>
        <taxon>Embryophyta</taxon>
        <taxon>Tracheophyta</taxon>
        <taxon>Spermatophyta</taxon>
        <taxon>Magnoliopsida</taxon>
        <taxon>eudicotyledons</taxon>
        <taxon>Gunneridae</taxon>
        <taxon>Pentapetalae</taxon>
        <taxon>asterids</taxon>
        <taxon>campanulids</taxon>
        <taxon>Asterales</taxon>
        <taxon>Asteraceae</taxon>
        <taxon>Asteroideae</taxon>
        <taxon>Heliantheae alliance</taxon>
        <taxon>Tageteae</taxon>
        <taxon>Tagetes</taxon>
    </lineage>
</organism>
<feature type="region of interest" description="Disordered" evidence="1">
    <location>
        <begin position="1"/>
        <end position="62"/>
    </location>
</feature>
<protein>
    <submittedName>
        <fullName evidence="2">Uncharacterized protein</fullName>
    </submittedName>
</protein>
<comment type="caution">
    <text evidence="2">The sequence shown here is derived from an EMBL/GenBank/DDBJ whole genome shotgun (WGS) entry which is preliminary data.</text>
</comment>
<evidence type="ECO:0000313" key="3">
    <source>
        <dbReference type="Proteomes" id="UP001229421"/>
    </source>
</evidence>
<name>A0AAD8JQM2_TARER</name>
<gene>
    <name evidence="2" type="ORF">QVD17_41134</name>
</gene>
<sequence>MAKYDSASSSTNSKDLNNTTATSSNPMIEESSNVKTDEMKTGPRGVHEEHDNGNGNDNEELVRGASSSTVLWINNQDLMKEDFITELSDLVMVDLSPQQAPAGDLSHDHEMPEAQQAPAGDLSHYREMLEENGEEGNIEQPPKQTKKQKHDRVMLDLKQVVKEEEESSNVTKDEMKAGGDEQHGNDDEEHAGGASSSSVVANLWLDNQILKELMEEDGL</sequence>
<accession>A0AAD8JQM2</accession>
<proteinExistence type="predicted"/>
<reference evidence="2" key="1">
    <citation type="journal article" date="2023" name="bioRxiv">
        <title>Improved chromosome-level genome assembly for marigold (Tagetes erecta).</title>
        <authorList>
            <person name="Jiang F."/>
            <person name="Yuan L."/>
            <person name="Wang S."/>
            <person name="Wang H."/>
            <person name="Xu D."/>
            <person name="Wang A."/>
            <person name="Fan W."/>
        </authorList>
    </citation>
    <scope>NUCLEOTIDE SEQUENCE</scope>
    <source>
        <strain evidence="2">WSJ</strain>
        <tissue evidence="2">Leaf</tissue>
    </source>
</reference>
<feature type="compositionally biased region" description="Basic and acidic residues" evidence="1">
    <location>
        <begin position="35"/>
        <end position="52"/>
    </location>
</feature>
<evidence type="ECO:0000313" key="2">
    <source>
        <dbReference type="EMBL" id="KAK1408954.1"/>
    </source>
</evidence>
<dbReference type="EMBL" id="JAUHHV010000011">
    <property type="protein sequence ID" value="KAK1408954.1"/>
    <property type="molecule type" value="Genomic_DNA"/>
</dbReference>
<feature type="region of interest" description="Disordered" evidence="1">
    <location>
        <begin position="114"/>
        <end position="200"/>
    </location>
</feature>
<evidence type="ECO:0000256" key="1">
    <source>
        <dbReference type="SAM" id="MobiDB-lite"/>
    </source>
</evidence>
<feature type="compositionally biased region" description="Polar residues" evidence="1">
    <location>
        <begin position="1"/>
        <end position="34"/>
    </location>
</feature>
<dbReference type="Proteomes" id="UP001229421">
    <property type="component" value="Unassembled WGS sequence"/>
</dbReference>
<keyword evidence="3" id="KW-1185">Reference proteome</keyword>
<dbReference type="AlphaFoldDB" id="A0AAD8JQM2"/>
<feature type="compositionally biased region" description="Basic and acidic residues" evidence="1">
    <location>
        <begin position="171"/>
        <end position="185"/>
    </location>
</feature>